<dbReference type="EMBL" id="CABIJS010000166">
    <property type="protein sequence ID" value="VUZ45295.1"/>
    <property type="molecule type" value="Genomic_DNA"/>
</dbReference>
<protein>
    <submittedName>
        <fullName evidence="1">Uncharacterized protein</fullName>
    </submittedName>
</protein>
<reference evidence="1 2" key="1">
    <citation type="submission" date="2019-07" db="EMBL/GenBank/DDBJ databases">
        <authorList>
            <person name="Jastrzebski P J."/>
            <person name="Paukszto L."/>
            <person name="Jastrzebski P J."/>
        </authorList>
    </citation>
    <scope>NUCLEOTIDE SEQUENCE [LARGE SCALE GENOMIC DNA]</scope>
    <source>
        <strain evidence="1 2">WMS-il1</strain>
    </source>
</reference>
<organism evidence="1 2">
    <name type="scientific">Hymenolepis diminuta</name>
    <name type="common">Rat tapeworm</name>
    <dbReference type="NCBI Taxonomy" id="6216"/>
    <lineage>
        <taxon>Eukaryota</taxon>
        <taxon>Metazoa</taxon>
        <taxon>Spiralia</taxon>
        <taxon>Lophotrochozoa</taxon>
        <taxon>Platyhelminthes</taxon>
        <taxon>Cestoda</taxon>
        <taxon>Eucestoda</taxon>
        <taxon>Cyclophyllidea</taxon>
        <taxon>Hymenolepididae</taxon>
        <taxon>Hymenolepis</taxon>
    </lineage>
</organism>
<proteinExistence type="predicted"/>
<gene>
    <name evidence="1" type="ORF">WMSIL1_LOCUS5361</name>
</gene>
<name>A0A564YDE1_HYMDI</name>
<sequence>MTESEQDVIRPFASVFRDNLGRCRKRKTNLYLKEIAKQVLRPKHPVPLSTVLSVEKELSSVERIGVLQTVSCSTWIAPNLVV</sequence>
<evidence type="ECO:0000313" key="1">
    <source>
        <dbReference type="EMBL" id="VUZ45295.1"/>
    </source>
</evidence>
<keyword evidence="2" id="KW-1185">Reference proteome</keyword>
<dbReference type="AlphaFoldDB" id="A0A564YDE1"/>
<evidence type="ECO:0000313" key="2">
    <source>
        <dbReference type="Proteomes" id="UP000321570"/>
    </source>
</evidence>
<accession>A0A564YDE1</accession>
<dbReference type="Proteomes" id="UP000321570">
    <property type="component" value="Unassembled WGS sequence"/>
</dbReference>